<sequence length="721" mass="80082">MSPDILHRLISEVGPAGQQRTKSIETDMADDGMVDAVVDVGKNRDASASSSGYDNIDKPSTSQHPKGLPPLVLQKHPRAGESSKKLGERPVREGEQACKKCGELGHNSRRCLAEQRIQGLHACPNEEDVEQDLMNCCINFKGPEDVIFSKQFRAKFERWSLDEADMIPGMFCCSFCGKTAFGGQSMSEDANFTLCKPTQNLPEPPYFFGNQVMRDYMVRKDAAGVEKWLQCSSCKSDKAQRRRLHHVVQCSPAYQEALLSTHPLVVQTTSVTDVSVNMLDRVCGHAKGEVRTDSVLMSAPLIGRGPLLLPAHSSANDTARNDHNLKLLLGTLKQGNALVQQCFTLAEKCTPGTHGLPLLPLKTIAAIAEDFRSGAPVFDNGCMEACVMPEVFSLVATCDAQPQPAIKAPTGFRVGSIKLRNSGGDLDLIKNSCGLPLNMSRKRGRCMLEDDDGSDDDGEDDAAPATPVTLNKQPALEQVTLELAVFCVLFPHAMGYFKGDTRLGDYLFYRMSCGFSNFTLYKPYLMLMFLVRQCNMLHSQCGKAVLEKDMAAFRKNNPDQNEEEAVRHAMKHVLPATIPGSPAWHYNALQDLLAMVNENGMPDLFWTVTMDEVSELKWQPVKDMEALLKNFCNSMSFKDAPVEFARLFDEKLQRAIKQWLFIKGGKQKGVLGRVKDYLIRYEVQDRGYVHAHVIFWLHDEDVEAACSKIRSAAWDDEADNL</sequence>
<keyword evidence="1" id="KW-0479">Metal-binding</keyword>
<feature type="region of interest" description="Disordered" evidence="2">
    <location>
        <begin position="446"/>
        <end position="467"/>
    </location>
</feature>
<dbReference type="Pfam" id="PF14214">
    <property type="entry name" value="Helitron_like_N"/>
    <property type="match status" value="1"/>
</dbReference>
<keyword evidence="1" id="KW-0862">Zinc</keyword>
<feature type="compositionally biased region" description="Basic and acidic residues" evidence="2">
    <location>
        <begin position="78"/>
        <end position="91"/>
    </location>
</feature>
<name>A0A250XRY4_9CHLO</name>
<protein>
    <recommendedName>
        <fullName evidence="3">CCHC-type domain-containing protein</fullName>
    </recommendedName>
</protein>
<feature type="domain" description="CCHC-type" evidence="3">
    <location>
        <begin position="98"/>
        <end position="111"/>
    </location>
</feature>
<feature type="compositionally biased region" description="Acidic residues" evidence="2">
    <location>
        <begin position="449"/>
        <end position="462"/>
    </location>
</feature>
<dbReference type="PROSITE" id="PS50158">
    <property type="entry name" value="ZF_CCHC"/>
    <property type="match status" value="1"/>
</dbReference>
<dbReference type="InterPro" id="IPR001878">
    <property type="entry name" value="Znf_CCHC"/>
</dbReference>
<dbReference type="GO" id="GO:0008270">
    <property type="term" value="F:zinc ion binding"/>
    <property type="evidence" value="ECO:0007669"/>
    <property type="project" value="UniProtKB-KW"/>
</dbReference>
<keyword evidence="5" id="KW-1185">Reference proteome</keyword>
<keyword evidence="1" id="KW-0863">Zinc-finger</keyword>
<organism evidence="4 5">
    <name type="scientific">Chlamydomonas eustigma</name>
    <dbReference type="NCBI Taxonomy" id="1157962"/>
    <lineage>
        <taxon>Eukaryota</taxon>
        <taxon>Viridiplantae</taxon>
        <taxon>Chlorophyta</taxon>
        <taxon>core chlorophytes</taxon>
        <taxon>Chlorophyceae</taxon>
        <taxon>CS clade</taxon>
        <taxon>Chlamydomonadales</taxon>
        <taxon>Chlamydomonadaceae</taxon>
        <taxon>Chlamydomonas</taxon>
    </lineage>
</organism>
<dbReference type="GO" id="GO:0003676">
    <property type="term" value="F:nucleic acid binding"/>
    <property type="evidence" value="ECO:0007669"/>
    <property type="project" value="InterPro"/>
</dbReference>
<feature type="region of interest" description="Disordered" evidence="2">
    <location>
        <begin position="10"/>
        <end position="91"/>
    </location>
</feature>
<dbReference type="Proteomes" id="UP000232323">
    <property type="component" value="Unassembled WGS sequence"/>
</dbReference>
<accession>A0A250XRY4</accession>
<evidence type="ECO:0000313" key="5">
    <source>
        <dbReference type="Proteomes" id="UP000232323"/>
    </source>
</evidence>
<reference evidence="4 5" key="1">
    <citation type="submission" date="2017-08" db="EMBL/GenBank/DDBJ databases">
        <title>Acidophilic green algal genome provides insights into adaptation to an acidic environment.</title>
        <authorList>
            <person name="Hirooka S."/>
            <person name="Hirose Y."/>
            <person name="Kanesaki Y."/>
            <person name="Higuchi S."/>
            <person name="Fujiwara T."/>
            <person name="Onuma R."/>
            <person name="Era A."/>
            <person name="Ohbayashi R."/>
            <person name="Uzuka A."/>
            <person name="Nozaki H."/>
            <person name="Yoshikawa H."/>
            <person name="Miyagishima S.Y."/>
        </authorList>
    </citation>
    <scope>NUCLEOTIDE SEQUENCE [LARGE SCALE GENOMIC DNA]</scope>
    <source>
        <strain evidence="4 5">NIES-2499</strain>
    </source>
</reference>
<evidence type="ECO:0000256" key="2">
    <source>
        <dbReference type="SAM" id="MobiDB-lite"/>
    </source>
</evidence>
<evidence type="ECO:0000259" key="3">
    <source>
        <dbReference type="PROSITE" id="PS50158"/>
    </source>
</evidence>
<proteinExistence type="predicted"/>
<evidence type="ECO:0000256" key="1">
    <source>
        <dbReference type="PROSITE-ProRule" id="PRU00047"/>
    </source>
</evidence>
<dbReference type="EMBL" id="BEGY01000194">
    <property type="protein sequence ID" value="GAX85815.1"/>
    <property type="molecule type" value="Genomic_DNA"/>
</dbReference>
<dbReference type="STRING" id="1157962.A0A250XRY4"/>
<comment type="caution">
    <text evidence="4">The sequence shown here is derived from an EMBL/GenBank/DDBJ whole genome shotgun (WGS) entry which is preliminary data.</text>
</comment>
<evidence type="ECO:0000313" key="4">
    <source>
        <dbReference type="EMBL" id="GAX85815.1"/>
    </source>
</evidence>
<gene>
    <name evidence="4" type="ORF">CEUSTIGMA_g13230.t1</name>
</gene>
<feature type="compositionally biased region" description="Polar residues" evidence="2">
    <location>
        <begin position="46"/>
        <end position="64"/>
    </location>
</feature>
<dbReference type="AlphaFoldDB" id="A0A250XRY4"/>
<dbReference type="InterPro" id="IPR025476">
    <property type="entry name" value="Helitron_helicase-like"/>
</dbReference>